<feature type="region of interest" description="Disordered" evidence="6">
    <location>
        <begin position="3559"/>
        <end position="3592"/>
    </location>
</feature>
<dbReference type="PROSITE" id="PS00455">
    <property type="entry name" value="AMP_BINDING"/>
    <property type="match status" value="3"/>
</dbReference>
<dbReference type="InterPro" id="IPR020845">
    <property type="entry name" value="AMP-binding_CS"/>
</dbReference>
<evidence type="ECO:0000256" key="6">
    <source>
        <dbReference type="SAM" id="MobiDB-lite"/>
    </source>
</evidence>
<dbReference type="CDD" id="cd19543">
    <property type="entry name" value="DCL_NRPS"/>
    <property type="match status" value="1"/>
</dbReference>
<dbReference type="Gene3D" id="3.30.300.30">
    <property type="match status" value="2"/>
</dbReference>
<dbReference type="InterPro" id="IPR001242">
    <property type="entry name" value="Condensation_dom"/>
</dbReference>
<keyword evidence="3" id="KW-0597">Phosphoprotein</keyword>
<dbReference type="Proteomes" id="UP000325466">
    <property type="component" value="Unassembled WGS sequence"/>
</dbReference>
<dbReference type="CDD" id="cd17646">
    <property type="entry name" value="A_NRPS_AB3403-like"/>
    <property type="match status" value="1"/>
</dbReference>
<dbReference type="InterPro" id="IPR036736">
    <property type="entry name" value="ACP-like_sf"/>
</dbReference>
<dbReference type="InterPro" id="IPR000873">
    <property type="entry name" value="AMP-dep_synth/lig_dom"/>
</dbReference>
<dbReference type="NCBIfam" id="TIGR01733">
    <property type="entry name" value="AA-adenyl-dom"/>
    <property type="match status" value="2"/>
</dbReference>
<keyword evidence="9" id="KW-1185">Reference proteome</keyword>
<dbReference type="InterPro" id="IPR010060">
    <property type="entry name" value="NRPS_synth"/>
</dbReference>
<dbReference type="InterPro" id="IPR006162">
    <property type="entry name" value="Ppantetheine_attach_site"/>
</dbReference>
<keyword evidence="5" id="KW-0045">Antibiotic biosynthesis</keyword>
<dbReference type="SUPFAM" id="SSF56801">
    <property type="entry name" value="Acetyl-CoA synthetase-like"/>
    <property type="match status" value="3"/>
</dbReference>
<feature type="domain" description="Carrier" evidence="7">
    <location>
        <begin position="978"/>
        <end position="1052"/>
    </location>
</feature>
<dbReference type="Gene3D" id="2.30.38.10">
    <property type="entry name" value="Luciferase, Domain 3"/>
    <property type="match status" value="3"/>
</dbReference>
<evidence type="ECO:0000313" key="9">
    <source>
        <dbReference type="Proteomes" id="UP000325466"/>
    </source>
</evidence>
<name>A0ABQ0YLQ2_9NOCA</name>
<dbReference type="Pfam" id="PF00550">
    <property type="entry name" value="PP-binding"/>
    <property type="match status" value="2"/>
</dbReference>
<dbReference type="SUPFAM" id="SSF52777">
    <property type="entry name" value="CoA-dependent acyltransferases"/>
    <property type="match status" value="8"/>
</dbReference>
<gene>
    <name evidence="8" type="ORF">RAJCM14343_2679</name>
</gene>
<evidence type="ECO:0000256" key="3">
    <source>
        <dbReference type="ARBA" id="ARBA00022553"/>
    </source>
</evidence>
<dbReference type="EMBL" id="BLAH01000084">
    <property type="protein sequence ID" value="GES37425.1"/>
    <property type="molecule type" value="Genomic_DNA"/>
</dbReference>
<reference evidence="8 9" key="1">
    <citation type="journal article" date="2018" name="Biodegradation">
        <title>1,4-Dioxane degradation characteristics of Rhodococcus aetherivorans JCM 14343.</title>
        <authorList>
            <person name="Inoue D."/>
            <person name="Tsunoda T."/>
            <person name="Yamamoto N."/>
            <person name="Ike M."/>
            <person name="Sei K."/>
        </authorList>
    </citation>
    <scope>NUCLEOTIDE SEQUENCE [LARGE SCALE GENOMIC DNA]</scope>
    <source>
        <strain evidence="8 9">JCM 14343</strain>
    </source>
</reference>
<dbReference type="SUPFAM" id="SSF47336">
    <property type="entry name" value="ACP-like"/>
    <property type="match status" value="2"/>
</dbReference>
<evidence type="ECO:0000259" key="7">
    <source>
        <dbReference type="PROSITE" id="PS50075"/>
    </source>
</evidence>
<dbReference type="PROSITE" id="PS50075">
    <property type="entry name" value="CARRIER"/>
    <property type="match status" value="2"/>
</dbReference>
<evidence type="ECO:0000256" key="2">
    <source>
        <dbReference type="ARBA" id="ARBA00022450"/>
    </source>
</evidence>
<dbReference type="Gene3D" id="3.40.50.980">
    <property type="match status" value="6"/>
</dbReference>
<proteinExistence type="predicted"/>
<dbReference type="Gene3D" id="1.10.1200.10">
    <property type="entry name" value="ACP-like"/>
    <property type="match status" value="2"/>
</dbReference>
<dbReference type="InterPro" id="IPR023213">
    <property type="entry name" value="CAT-like_dom_sf"/>
</dbReference>
<dbReference type="InterPro" id="IPR025110">
    <property type="entry name" value="AMP-bd_C"/>
</dbReference>
<dbReference type="NCBIfam" id="TIGR01720">
    <property type="entry name" value="NRPS-para261"/>
    <property type="match status" value="1"/>
</dbReference>
<dbReference type="InterPro" id="IPR010071">
    <property type="entry name" value="AA_adenyl_dom"/>
</dbReference>
<feature type="domain" description="Carrier" evidence="7">
    <location>
        <begin position="2524"/>
        <end position="2599"/>
    </location>
</feature>
<evidence type="ECO:0000313" key="8">
    <source>
        <dbReference type="EMBL" id="GES37425.1"/>
    </source>
</evidence>
<feature type="region of interest" description="Disordered" evidence="6">
    <location>
        <begin position="3459"/>
        <end position="3504"/>
    </location>
</feature>
<dbReference type="Pfam" id="PF00501">
    <property type="entry name" value="AMP-binding"/>
    <property type="match status" value="3"/>
</dbReference>
<keyword evidence="4" id="KW-0677">Repeat</keyword>
<comment type="caution">
    <text evidence="8">The sequence shown here is derived from an EMBL/GenBank/DDBJ whole genome shotgun (WGS) entry which is preliminary data.</text>
</comment>
<dbReference type="CDD" id="cd19540">
    <property type="entry name" value="LCL_NRPS-like"/>
    <property type="match status" value="1"/>
</dbReference>
<dbReference type="InterPro" id="IPR045851">
    <property type="entry name" value="AMP-bd_C_sf"/>
</dbReference>
<dbReference type="SMART" id="SM00823">
    <property type="entry name" value="PKS_PP"/>
    <property type="match status" value="2"/>
</dbReference>
<dbReference type="Gene3D" id="3.30.559.10">
    <property type="entry name" value="Chloramphenicol acetyltransferase-like domain"/>
    <property type="match status" value="4"/>
</dbReference>
<keyword evidence="2" id="KW-0596">Phosphopantetheine</keyword>
<sequence>MHSGHDRGGPKAVCAGGTEGSTKTFPLSSAQRGIWFAQHLLGDVPIAIAQYVDLRGDLDLSALTAAGAASAREIGTGMLRIVERDGEPFQLVDETLTDRITHLDLRNEADPEGAAHAWMRREYSTPVDMLHDRLIETVTLRIADDRWFLYSRIHHIALDGFGAMTFTSRLAERYTAAVEGREPGAVTVSALPAIVEDEARYRTSSRFETDRTYWAEHCRGLPPSISLAGRAADIGPHSVVVGTPIPDRVSTALDRVVEPDSGVTFAAVVVAAFSAYLSRLTGEADVVLSLPVTARVTAKLRRSGGMVSNVVPLRLDVSDSVTPTDLVRQVQVALAGALRHQRYRHEDMRRDSGAGSGRRGMFGPAINIMMFHTDVRMGSATGRFHVLTTGPVEDLAVNIYPTEANRPARVDFEANPNLYTEAELRGHHARFLEFLHEFAAFGEDAVGDLEILHRDERRDLVPARGPEAQPPRLLTDLFTDALRRNPTGTAVRAPGVQLDYRQLDVRSNQLARQLIRQGAGPENFVALALDRSVDAVVAVWAVAKTGAAFVPIDPRLPFARIEMMISDSGARLGITSRRWVDMLPPGPQWVVLDDDSVRTHLADLPEEEIGDGELLRPVRLGHPAYLIYTSGSTGLPKGVVVSNHGLRALADEMRDRFATTKLSRVLHFSSPSFDASVLDYLFAFGAAATMVIAPAELAGGAELAALLREEQITHAFVTPAALATVAAFELDALETVVVGGDVCPPELVARWAVGRRMFNAYGPTESTVSVTMEGPLRVGATIGIGGPIRGVSAFVLNARLQPVPVGAVGELYVAGPGIARGYHERRALTASRFVASPYGAPGDRMYRTGDEVRWLADCEGYRLDYVGRADFQVKIRGFRIELGEIDAALSAQDGVAFATTVVHETEAGTKIPVSYVQMEPDVQFDAAALLDGIGRRLPAHMIPATAMALDRIPLTPAGKLDKAALPPPTFASAAEYRSPTTEAELALTTVIRDLLGHERVGVDESLFALGGDSIVAMQIAARLKELGFQVTARQIFEHKTVAAIAAAAEPVVAGSAPVLEELDGEGVGPIPLTPIIHSMLDRGDYSSFVQAVLLTLPTGITEHSLGDTVAAVLDRHDILRSWFRRDGAGAVFETTDTAWEPSDLITRVPFAGALDSARFARIVAEECDSAARRLDPASGIMLQLVWFRPEDPEVPGRLLLVAHHLVVDGVSWRILLPDFASAWIQVTAGGTPMLPEVGTSMRRWAHGVQEAARSGVHRKELDYWRSVLDWPDPLLGTRALDPLNDTMRSAGRITVHITPSVTETVLNRLPEAFGCGVQDGLLAALALALVQWRRDRGVEERCALLTVEGHGRDEDAAVPGADLARTVGWFTSAYPVRLEVPDVSVSDALDGDRAAGAVVKAVKEQLAAVPAHGAGFGVLRYLDGETAQLLAANPVPQIGFNYLGRLTAAHLPDDLRAVGWLPDPYTMELAPNRASDLALASVVDINAMVVDGADGPYLTASFDYPPEVLRDGEVSAFADLWRRALEGLAAHVHRPGAGGLTPSDLPLVSLGQNEIERWEHRHPDLRDVWPLAPLQAGLLFHSTLAAESVDVYTAQLRFDLEGEVDPARLCAAANGVIAQHPNLRTAFVYTDSGTPVQLVLDTAEVPCRQVDLDTHGPTADTEVGRLLFEERVAAFDLTRPPLVRLLLIRTAPRRYVLAVTNHHIVLDGWSMPLLVRELLIRYATDNGQAGPPAPLYRTYLEWLASHDREESVRAWTRSLDGLDEPSLLAPHASRTQSEVPAEIDVPLSPALVEALGTVVRDCGITMNTVVQAAWGLLVSRVLGSDDVVFGATVSGRPPQLPDVENMLGLFINTVPVRVRVDSEETLREFLARLQVEQAALLDHHYLGLSDIQTPTGLGSLFDTLTVFESYPIDKSGFDENTDIGGMRVTALDGWDATHYPITLTSFQEPQLRSRIGYRADVIDQEAVIALAERLVRILDAIAGNSDAPVGSVDLLTPGERRLVLEGWNDTAEPLGNAGVLEGFAAQVARTPDAVAVVYEDESLSYREFACRVNRLARYLISRGAGPEEVGALGTSRSIEMLVGLYAILESGAAYLPLDPEHPTERTGYVLDSAKPVLVLSTSTDRAALPRSAAAVELDHLDVSGFASSRVSDDERQAPLRPENTAYVLFTSGSTGRPKGVTVSHRSVVNQLEWMRDRYGLDEHDTVLQKTPITFDASVWELFYPLQVGSRLVVAAPGGHRDPWYLMRMVERWRVTILEFVPSMLAELLRDASLHLPASLRFVSVGGEALPAGLATHLAERTGAVLDNTYGPTETTVTATVYRCSAQVSGVVPIGSPVRNTRTFVLDGRLRPVPVGIAGELYLAGAQLARGYHGRPDLTGERFVANPFGPVGSRLYRTGDLVRWNNDGELEFLGRTDSQVKLRGLRIELGEIEAALQRHEDVAQAAVLVRNEGSTGEYLAGYVVPAIGTVIDEQAVLAAVAAELPHYMVPSALVILPELPTTASGKMNRRALPVPQFAGTAEYVPPRTPVEHRLVDILTEVLGAERIGLADKFFDLGGNSLVATRVIARINAEFGTDVGVRELYDASDVGLLAGVVELAQADVDSRPVLQAVERPERIPLSPAQSRMWFLNRFDPTTGAYNVAAALRLSGALNVDALRSAVVDIVDRHESLRTVYPESPDGPYQVILPTAEVIAGHDVLVTAPESVPEAELQQRVQSAVAHGFDVTEQIPILLDLMRCADRDEYVLVMVVHHISIDGWSIQVLARDLVHAYSARICGEAPSWHALPVQYSDYALWKRSVLGDEDDPESIAARQIAYWKAELTGTPEVLEIPTDHRRPLVPSYRGGTVEFGMDRELHGSISALARATNATPLMVLHTALVVLLARLSGTHDIVVGSPVAGRGEQVLDEVVGMFVNTVVLRALVDPGQSFVDLLERVRATALSAYAHADVPFERIVEVVNPGRSTSHHPLFQTILALEDERDRSVELPGLRIAELPVEFHIAKFDLQLVVSESYDEDGARTGARATLTYARDLFEHSTAETFTRRFVRLLREAVTEPSTAVGALEIIDPAERSQVLCEPGDAPVRTLPELLADAVRYPNATAMVFVDSVADTTTELTYGDLDRRSNATARLLVARGVGPEHFVTVAIRRSIESVLALWAVAKTGAAFLPVDPTYPSDRVEHMLTDSGVNVGITTCADRDSLPASVNWLALDDPGTVAAITAQPDHALTDADRSTPLRPENPAYVIYTSGSTGTPKGVVVGHAGLAAFVAEQQKWYGVDSASRTLHFASPSFDASILELLMAYGGGATMVVAPVDVYGGAELTAIVRGTAVTHMFVTPGALATMDAESLDCVGVIVVGGEACEPALVRRWAAGRRMYNAYGPTESTIMATHHGPMSVDAPVLIGAPIAGTGALVLDSWLQPVPPGVAGELYLRGRGLARGYHGRPGLTAERFVADPYGTATRPTGPAILSAGRSRDCSSTSVARTSRSRSADTGSSPAKWTPSSHRTRASIRRLRSVTPILVPSCRTCSLRRTARSSRQRSRRTPDSYCRRTWFHRRSRSSTRCLSPAPVRSTRRRCPPRPSSVTSTWCRGRRPNG</sequence>
<dbReference type="InterPro" id="IPR009081">
    <property type="entry name" value="PP-bd_ACP"/>
</dbReference>
<evidence type="ECO:0000256" key="1">
    <source>
        <dbReference type="ARBA" id="ARBA00001957"/>
    </source>
</evidence>
<dbReference type="NCBIfam" id="NF003417">
    <property type="entry name" value="PRK04813.1"/>
    <property type="match status" value="3"/>
</dbReference>
<comment type="cofactor">
    <cofactor evidence="1">
        <name>pantetheine 4'-phosphate</name>
        <dbReference type="ChEBI" id="CHEBI:47942"/>
    </cofactor>
</comment>
<dbReference type="PANTHER" id="PTHR45527">
    <property type="entry name" value="NONRIBOSOMAL PEPTIDE SYNTHETASE"/>
    <property type="match status" value="1"/>
</dbReference>
<dbReference type="PROSITE" id="PS00012">
    <property type="entry name" value="PHOSPHOPANTETHEINE"/>
    <property type="match status" value="2"/>
</dbReference>
<evidence type="ECO:0000256" key="4">
    <source>
        <dbReference type="ARBA" id="ARBA00022737"/>
    </source>
</evidence>
<dbReference type="InterPro" id="IPR020806">
    <property type="entry name" value="PKS_PP-bd"/>
</dbReference>
<protein>
    <recommendedName>
        <fullName evidence="7">Carrier domain-containing protein</fullName>
    </recommendedName>
</protein>
<evidence type="ECO:0000256" key="5">
    <source>
        <dbReference type="ARBA" id="ARBA00023194"/>
    </source>
</evidence>
<accession>A0ABQ0YLQ2</accession>
<organism evidence="8 9">
    <name type="scientific">Rhodococcus aetherivorans</name>
    <dbReference type="NCBI Taxonomy" id="191292"/>
    <lineage>
        <taxon>Bacteria</taxon>
        <taxon>Bacillati</taxon>
        <taxon>Actinomycetota</taxon>
        <taxon>Actinomycetes</taxon>
        <taxon>Mycobacteriales</taxon>
        <taxon>Nocardiaceae</taxon>
        <taxon>Rhodococcus</taxon>
    </lineage>
</organism>
<dbReference type="PANTHER" id="PTHR45527:SF1">
    <property type="entry name" value="FATTY ACID SYNTHASE"/>
    <property type="match status" value="1"/>
</dbReference>
<dbReference type="Pfam" id="PF00668">
    <property type="entry name" value="Condensation"/>
    <property type="match status" value="4"/>
</dbReference>
<dbReference type="Pfam" id="PF13193">
    <property type="entry name" value="AMP-binding_C"/>
    <property type="match status" value="1"/>
</dbReference>
<dbReference type="Gene3D" id="3.30.559.30">
    <property type="entry name" value="Nonribosomal peptide synthetase, condensation domain"/>
    <property type="match status" value="4"/>
</dbReference>